<gene>
    <name evidence="3" type="ORF">TCIL3000_1_1380</name>
</gene>
<dbReference type="VEuPathDB" id="TriTrypDB:TcIL3000_1_1380"/>
<evidence type="ECO:0000259" key="2">
    <source>
        <dbReference type="PROSITE" id="PS50280"/>
    </source>
</evidence>
<dbReference type="CDD" id="cd10527">
    <property type="entry name" value="SET_LSMT"/>
    <property type="match status" value="1"/>
</dbReference>
<accession>G0UJ20</accession>
<sequence>MFRLSLSALASAMAGSGQVSCAALSGVTTTTGNARSMTFSSPVNHTATHEANDAECIRARQSHEAFMKFLASSGAVLEGVAVCPSAEQCRGLVATRPFREGTTVLSVPMSTLSITADRLLNTDFIQSLHPPARDDVRRLLTTRGFKDPVLCDQVHLALLLAGERINSNSPFAPYFDVLPHPAINDGAVIQRYKDVLDPTQLLEWDDHQRDWVTVLRELSERWGTAGPPLEVCYWAWRIVLSRMHMLPDRGLAPGDMGSKLHYSALATYGRAERQTRILKRLRATIGAVFGSDSAAEDYRLVPTLLPLLDMTNHLPSSNVSVEVQPRGDRGSCGELQALREIQAGEQIGLCFNRTHGISFTLYRFGFLPL</sequence>
<dbReference type="EMBL" id="HE575314">
    <property type="protein sequence ID" value="CCC89370.1"/>
    <property type="molecule type" value="Genomic_DNA"/>
</dbReference>
<dbReference type="PROSITE" id="PS50280">
    <property type="entry name" value="SET"/>
    <property type="match status" value="1"/>
</dbReference>
<dbReference type="InterPro" id="IPR050600">
    <property type="entry name" value="SETD3_SETD6_MTase"/>
</dbReference>
<feature type="chain" id="PRO_5003410150" evidence="1">
    <location>
        <begin position="22"/>
        <end position="369"/>
    </location>
</feature>
<evidence type="ECO:0000313" key="3">
    <source>
        <dbReference type="EMBL" id="CCC89370.1"/>
    </source>
</evidence>
<evidence type="ECO:0000256" key="1">
    <source>
        <dbReference type="SAM" id="SignalP"/>
    </source>
</evidence>
<name>G0UJ20_TRYCI</name>
<dbReference type="SUPFAM" id="SSF82199">
    <property type="entry name" value="SET domain"/>
    <property type="match status" value="1"/>
</dbReference>
<dbReference type="Pfam" id="PF00856">
    <property type="entry name" value="SET"/>
    <property type="match status" value="1"/>
</dbReference>
<dbReference type="PANTHER" id="PTHR13271">
    <property type="entry name" value="UNCHARACTERIZED PUTATIVE METHYLTRANSFERASE"/>
    <property type="match status" value="1"/>
</dbReference>
<dbReference type="InterPro" id="IPR001214">
    <property type="entry name" value="SET_dom"/>
</dbReference>
<dbReference type="GO" id="GO:0016279">
    <property type="term" value="F:protein-lysine N-methyltransferase activity"/>
    <property type="evidence" value="ECO:0007669"/>
    <property type="project" value="TreeGrafter"/>
</dbReference>
<keyword evidence="1" id="KW-0732">Signal</keyword>
<organism evidence="3">
    <name type="scientific">Trypanosoma congolense (strain IL3000)</name>
    <dbReference type="NCBI Taxonomy" id="1068625"/>
    <lineage>
        <taxon>Eukaryota</taxon>
        <taxon>Discoba</taxon>
        <taxon>Euglenozoa</taxon>
        <taxon>Kinetoplastea</taxon>
        <taxon>Metakinetoplastina</taxon>
        <taxon>Trypanosomatida</taxon>
        <taxon>Trypanosomatidae</taxon>
        <taxon>Trypanosoma</taxon>
        <taxon>Nannomonas</taxon>
    </lineage>
</organism>
<dbReference type="AlphaFoldDB" id="G0UJ20"/>
<dbReference type="PANTHER" id="PTHR13271:SF136">
    <property type="entry name" value="SET DOMAIN-CONTAINING PROTEIN"/>
    <property type="match status" value="1"/>
</dbReference>
<dbReference type="InterPro" id="IPR046341">
    <property type="entry name" value="SET_dom_sf"/>
</dbReference>
<feature type="signal peptide" evidence="1">
    <location>
        <begin position="1"/>
        <end position="21"/>
    </location>
</feature>
<dbReference type="Gene3D" id="3.90.1410.10">
    <property type="entry name" value="set domain protein methyltransferase, domain 1"/>
    <property type="match status" value="1"/>
</dbReference>
<reference evidence="3" key="1">
    <citation type="journal article" date="2012" name="Proc. Natl. Acad. Sci. U.S.A.">
        <title>Antigenic diversity is generated by distinct evolutionary mechanisms in African trypanosome species.</title>
        <authorList>
            <person name="Jackson A.P."/>
            <person name="Berry A."/>
            <person name="Aslett M."/>
            <person name="Allison H.C."/>
            <person name="Burton P."/>
            <person name="Vavrova-Anderson J."/>
            <person name="Brown R."/>
            <person name="Browne H."/>
            <person name="Corton N."/>
            <person name="Hauser H."/>
            <person name="Gamble J."/>
            <person name="Gilderthorp R."/>
            <person name="Marcello L."/>
            <person name="McQuillan J."/>
            <person name="Otto T.D."/>
            <person name="Quail M.A."/>
            <person name="Sanders M.J."/>
            <person name="van Tonder A."/>
            <person name="Ginger M.L."/>
            <person name="Field M.C."/>
            <person name="Barry J.D."/>
            <person name="Hertz-Fowler C."/>
            <person name="Berriman M."/>
        </authorList>
    </citation>
    <scope>NUCLEOTIDE SEQUENCE</scope>
    <source>
        <strain evidence="3">IL3000</strain>
    </source>
</reference>
<feature type="domain" description="SET" evidence="2">
    <location>
        <begin position="78"/>
        <end position="352"/>
    </location>
</feature>
<dbReference type="GO" id="GO:0005634">
    <property type="term" value="C:nucleus"/>
    <property type="evidence" value="ECO:0007669"/>
    <property type="project" value="TreeGrafter"/>
</dbReference>
<protein>
    <submittedName>
        <fullName evidence="3">Uncharacterized protein TCIL3000_1_1380</fullName>
    </submittedName>
</protein>
<proteinExistence type="predicted"/>